<name>A0AA38RUD7_9PEZI</name>
<dbReference type="Proteomes" id="UP001174691">
    <property type="component" value="Unassembled WGS sequence"/>
</dbReference>
<proteinExistence type="predicted"/>
<protein>
    <submittedName>
        <fullName evidence="2">Uncharacterized protein</fullName>
    </submittedName>
</protein>
<feature type="region of interest" description="Disordered" evidence="1">
    <location>
        <begin position="277"/>
        <end position="352"/>
    </location>
</feature>
<accession>A0AA38RUD7</accession>
<comment type="caution">
    <text evidence="2">The sequence shown here is derived from an EMBL/GenBank/DDBJ whole genome shotgun (WGS) entry which is preliminary data.</text>
</comment>
<gene>
    <name evidence="2" type="ORF">NKR19_g5999</name>
</gene>
<feature type="region of interest" description="Disordered" evidence="1">
    <location>
        <begin position="462"/>
        <end position="491"/>
    </location>
</feature>
<sequence>MPVLRGIDVKLITFPAKQIITEYPHPDGTSVRLVTTQEAASASAEGLSTGSSSSLVSSTAVSSRKVDPKSSVYIATQPGSQFIIAYDITKVPEGCRYMNLKVFINGRHIVTCGRDLEERHRGVISRTLWAPSNLWEPWAGIEGRQFMFLRNDTAKSAAEDGGLIEVRVYRAEARTLLAPALREFQQARQYGIATPSTGLIDKPEEVDWYKYKLIDPIDIPYAKFFFHYRSFESLKELNLIPEEEIEGARHVAWTQAPPVLHPAAGKESHKLFKPISEEELNKWPRPTPGKQSRPLPTQQPPDEVRRALQSPQRQRYTDPQPLSQSYSTPQRPSTYSSLLSQTSPTPQRPSTYSAIRDLGAQMLSGTTFRRSAQVQAQQQTGRGSQSSQNAQLLSPAGRHPLRNSMPSRNPRNSGSANTPTRIALTEQRWSPRNAPPEPEGGVSWAEVLRQSPRHSAVIEDMIDQLNRPDSDRLNRSDSFKENRPPPEHYRD</sequence>
<feature type="compositionally biased region" description="Low complexity" evidence="1">
    <location>
        <begin position="369"/>
        <end position="388"/>
    </location>
</feature>
<evidence type="ECO:0000256" key="1">
    <source>
        <dbReference type="SAM" id="MobiDB-lite"/>
    </source>
</evidence>
<keyword evidence="3" id="KW-1185">Reference proteome</keyword>
<feature type="region of interest" description="Disordered" evidence="1">
    <location>
        <begin position="369"/>
        <end position="444"/>
    </location>
</feature>
<evidence type="ECO:0000313" key="2">
    <source>
        <dbReference type="EMBL" id="KAJ9145578.1"/>
    </source>
</evidence>
<reference evidence="2" key="1">
    <citation type="submission" date="2022-07" db="EMBL/GenBank/DDBJ databases">
        <title>Fungi with potential for degradation of polypropylene.</title>
        <authorList>
            <person name="Gostincar C."/>
        </authorList>
    </citation>
    <scope>NUCLEOTIDE SEQUENCE</scope>
    <source>
        <strain evidence="2">EXF-13287</strain>
    </source>
</reference>
<feature type="compositionally biased region" description="Basic and acidic residues" evidence="1">
    <location>
        <begin position="466"/>
        <end position="491"/>
    </location>
</feature>
<organism evidence="2 3">
    <name type="scientific">Coniochaeta hoffmannii</name>
    <dbReference type="NCBI Taxonomy" id="91930"/>
    <lineage>
        <taxon>Eukaryota</taxon>
        <taxon>Fungi</taxon>
        <taxon>Dikarya</taxon>
        <taxon>Ascomycota</taxon>
        <taxon>Pezizomycotina</taxon>
        <taxon>Sordariomycetes</taxon>
        <taxon>Sordariomycetidae</taxon>
        <taxon>Coniochaetales</taxon>
        <taxon>Coniochaetaceae</taxon>
        <taxon>Coniochaeta</taxon>
    </lineage>
</organism>
<dbReference type="AlphaFoldDB" id="A0AA38RUD7"/>
<feature type="compositionally biased region" description="Polar residues" evidence="1">
    <location>
        <begin position="404"/>
        <end position="420"/>
    </location>
</feature>
<feature type="compositionally biased region" description="Polar residues" evidence="1">
    <location>
        <begin position="320"/>
        <end position="352"/>
    </location>
</feature>
<evidence type="ECO:0000313" key="3">
    <source>
        <dbReference type="Proteomes" id="UP001174691"/>
    </source>
</evidence>
<dbReference type="EMBL" id="JANBVN010000088">
    <property type="protein sequence ID" value="KAJ9145578.1"/>
    <property type="molecule type" value="Genomic_DNA"/>
</dbReference>